<dbReference type="GO" id="GO:0052851">
    <property type="term" value="F:ferric-chelate reductase (NADPH) activity"/>
    <property type="evidence" value="ECO:0007669"/>
    <property type="project" value="TreeGrafter"/>
</dbReference>
<dbReference type="InterPro" id="IPR028939">
    <property type="entry name" value="P5C_Rdtase_cat_N"/>
</dbReference>
<sequence length="224" mass="23928">MRIGVVNAGNIGRTLAHAWIEAGHELFLAKDGSQDKLDAFVEAHPQVERGTPAEAADFGEVVLFSVYWPRLDAILEAVGPLSGKVVIETMNPLQVSADFEHSHDKAFMAQSSTTEELQRRLPDARVVKAFNTMPSDLLDKRRWSNSPVTPPVFLAGADGAAKKTVAQLAQDAGFPTIDAGPLVAARSIEQLGVLMHYVGENHFGGDIGRIAPAVLTVPGAAGRD</sequence>
<evidence type="ECO:0000313" key="3">
    <source>
        <dbReference type="EMBL" id="AKS30863.1"/>
    </source>
</evidence>
<dbReference type="Gene3D" id="3.40.50.720">
    <property type="entry name" value="NAD(P)-binding Rossmann-like Domain"/>
    <property type="match status" value="1"/>
</dbReference>
<name>A0A0K0X0N8_MYCGD</name>
<dbReference type="RefSeq" id="WP_049743272.1">
    <property type="nucleotide sequence ID" value="NZ_CP012150.1"/>
</dbReference>
<dbReference type="PANTHER" id="PTHR14239:SF0">
    <property type="entry name" value="F420-DEPENDENT NADP REDUCTASE"/>
    <property type="match status" value="1"/>
</dbReference>
<dbReference type="GO" id="GO:0005886">
    <property type="term" value="C:plasma membrane"/>
    <property type="evidence" value="ECO:0007669"/>
    <property type="project" value="TreeGrafter"/>
</dbReference>
<dbReference type="KEGG" id="mgo:AFA91_02110"/>
<dbReference type="Pfam" id="PF03807">
    <property type="entry name" value="F420_oxidored"/>
    <property type="match status" value="1"/>
</dbReference>
<dbReference type="GO" id="GO:0008823">
    <property type="term" value="F:cupric reductase (NADH) activity"/>
    <property type="evidence" value="ECO:0007669"/>
    <property type="project" value="TreeGrafter"/>
</dbReference>
<proteinExistence type="predicted"/>
<dbReference type="InterPro" id="IPR051267">
    <property type="entry name" value="STEAP_metalloreductase"/>
</dbReference>
<reference evidence="3 4" key="1">
    <citation type="submission" date="2015-07" db="EMBL/GenBank/DDBJ databases">
        <title>Complete genome sequence of Mycobacterium goodii X7B, a facultative thermophilic biodesulfurizing bacterium.</title>
        <authorList>
            <person name="Yu B."/>
            <person name="Li F."/>
            <person name="Xu P."/>
        </authorList>
    </citation>
    <scope>NUCLEOTIDE SEQUENCE [LARGE SCALE GENOMIC DNA]</scope>
    <source>
        <strain evidence="3 4">X7B</strain>
    </source>
</reference>
<dbReference type="PANTHER" id="PTHR14239">
    <property type="entry name" value="DUDULIN-RELATED"/>
    <property type="match status" value="1"/>
</dbReference>
<dbReference type="EMBL" id="CP012150">
    <property type="protein sequence ID" value="AKS30863.1"/>
    <property type="molecule type" value="Genomic_DNA"/>
</dbReference>
<dbReference type="STRING" id="134601.AFA91_02110"/>
<protein>
    <submittedName>
        <fullName evidence="3">NADP oxidoreductase</fullName>
    </submittedName>
</protein>
<dbReference type="Proteomes" id="UP000062255">
    <property type="component" value="Chromosome"/>
</dbReference>
<dbReference type="GO" id="GO:0015677">
    <property type="term" value="P:copper ion import"/>
    <property type="evidence" value="ECO:0007669"/>
    <property type="project" value="TreeGrafter"/>
</dbReference>
<dbReference type="PATRIC" id="fig|134601.6.peg.437"/>
<evidence type="ECO:0000256" key="1">
    <source>
        <dbReference type="ARBA" id="ARBA00023002"/>
    </source>
</evidence>
<keyword evidence="1" id="KW-0560">Oxidoreductase</keyword>
<evidence type="ECO:0000259" key="2">
    <source>
        <dbReference type="Pfam" id="PF03807"/>
    </source>
</evidence>
<gene>
    <name evidence="3" type="ORF">AFA91_02110</name>
</gene>
<dbReference type="AlphaFoldDB" id="A0A0K0X0N8"/>
<feature type="domain" description="Pyrroline-5-carboxylate reductase catalytic N-terminal" evidence="2">
    <location>
        <begin position="2"/>
        <end position="92"/>
    </location>
</feature>
<dbReference type="OrthoDB" id="3194817at2"/>
<accession>A0A0K0X0N8</accession>
<dbReference type="InterPro" id="IPR036291">
    <property type="entry name" value="NAD(P)-bd_dom_sf"/>
</dbReference>
<dbReference type="SUPFAM" id="SSF51735">
    <property type="entry name" value="NAD(P)-binding Rossmann-fold domains"/>
    <property type="match status" value="1"/>
</dbReference>
<organism evidence="3 4">
    <name type="scientific">Mycolicibacterium goodii</name>
    <name type="common">Mycobacterium goodii</name>
    <dbReference type="NCBI Taxonomy" id="134601"/>
    <lineage>
        <taxon>Bacteria</taxon>
        <taxon>Bacillati</taxon>
        <taxon>Actinomycetota</taxon>
        <taxon>Actinomycetes</taxon>
        <taxon>Mycobacteriales</taxon>
        <taxon>Mycobacteriaceae</taxon>
        <taxon>Mycolicibacterium</taxon>
    </lineage>
</organism>
<evidence type="ECO:0000313" key="4">
    <source>
        <dbReference type="Proteomes" id="UP000062255"/>
    </source>
</evidence>